<evidence type="ECO:0000313" key="1">
    <source>
        <dbReference type="EMBL" id="PSL51496.1"/>
    </source>
</evidence>
<reference evidence="1 2" key="1">
    <citation type="submission" date="2018-03" db="EMBL/GenBank/DDBJ databases">
        <title>Genomic Encyclopedia of Type Strains, Phase III (KMG-III): the genomes of soil and plant-associated and newly described type strains.</title>
        <authorList>
            <person name="Whitman W."/>
        </authorList>
    </citation>
    <scope>NUCLEOTIDE SEQUENCE [LARGE SCALE GENOMIC DNA]</scope>
    <source>
        <strain evidence="1 2">CGMCC 4.7097</strain>
    </source>
</reference>
<evidence type="ECO:0000313" key="2">
    <source>
        <dbReference type="Proteomes" id="UP000241118"/>
    </source>
</evidence>
<name>A0A2P8HZ39_SACCR</name>
<sequence>MAEDGIPEVARRARLGHRMKGIARVYDHVTSVMHAQLIHALEVRWATSLLTLRPDELATIIGWFPHLGAVVAELRSSGVSTVGSGFAPLILPGMQEARPQDREPGF</sequence>
<organism evidence="1 2">
    <name type="scientific">Saccharothrix carnea</name>
    <dbReference type="NCBI Taxonomy" id="1280637"/>
    <lineage>
        <taxon>Bacteria</taxon>
        <taxon>Bacillati</taxon>
        <taxon>Actinomycetota</taxon>
        <taxon>Actinomycetes</taxon>
        <taxon>Pseudonocardiales</taxon>
        <taxon>Pseudonocardiaceae</taxon>
        <taxon>Saccharothrix</taxon>
    </lineage>
</organism>
<dbReference type="OrthoDB" id="4529782at2"/>
<comment type="caution">
    <text evidence="1">The sequence shown here is derived from an EMBL/GenBank/DDBJ whole genome shotgun (WGS) entry which is preliminary data.</text>
</comment>
<proteinExistence type="predicted"/>
<dbReference type="AlphaFoldDB" id="A0A2P8HZ39"/>
<keyword evidence="2" id="KW-1185">Reference proteome</keyword>
<accession>A0A2P8HZ39</accession>
<gene>
    <name evidence="1" type="ORF">B0I31_12026</name>
</gene>
<dbReference type="EMBL" id="PYAX01000020">
    <property type="protein sequence ID" value="PSL51496.1"/>
    <property type="molecule type" value="Genomic_DNA"/>
</dbReference>
<dbReference type="RefSeq" id="WP_106619826.1">
    <property type="nucleotide sequence ID" value="NZ_PYAX01000020.1"/>
</dbReference>
<dbReference type="Proteomes" id="UP000241118">
    <property type="component" value="Unassembled WGS sequence"/>
</dbReference>
<protein>
    <submittedName>
        <fullName evidence="1">Uncharacterized protein</fullName>
    </submittedName>
</protein>